<dbReference type="GO" id="GO:0005886">
    <property type="term" value="C:plasma membrane"/>
    <property type="evidence" value="ECO:0007669"/>
    <property type="project" value="UniProtKB-SubCell"/>
</dbReference>
<dbReference type="STRING" id="54.SAMN02745121_02958"/>
<keyword evidence="3 6" id="KW-0812">Transmembrane</keyword>
<feature type="transmembrane region" description="Helical" evidence="6">
    <location>
        <begin position="313"/>
        <end position="338"/>
    </location>
</feature>
<evidence type="ECO:0000256" key="3">
    <source>
        <dbReference type="ARBA" id="ARBA00022692"/>
    </source>
</evidence>
<dbReference type="NCBIfam" id="TIGR00360">
    <property type="entry name" value="ComEC_N-term"/>
    <property type="match status" value="1"/>
</dbReference>
<sequence>MVLAAGVAGAARGRLPEPEPPDIAGPGLVRVTVRGASAPATASCAVFASPDGSSAVWSLRVPEAICPLAAGDPIWLRAGDLARREGPPWPGAGSFDPARDGAAAAFSVEHAWRAGGANGGYWRAVAELREATTRASRSDAALGFVVASVLGQPAALAPERRTELRRAGLGHVVAVSGMNVAVAAALVQTPLLRAGLLVGGSLTLAAALAWLPVLAYLGVTGGEPPALRAAVMFALAQLATLTGRPGHGLTALAWTAAAMLAWRPAWALDPGLHLSLAAMAILVHPTAPRGLVAQSWRVSFGTLPIVLVHFGQASLIGVAANVIAVPVFTVWVLPLGIAGMVATRWWGPEALRPAALGGQVIIDLAGLAARAPEPPWWLLAGLAGLGLVLRWTVRRPAVLRWVPGMLPCVGVLAALAYLGRERSPEPPRAWVAIGGTRSAAVIVPAPEDRSLACVRDPWLAPEAWPELLAALGFRGAAAVAAPRSPPAAAAVQAELERAGMMFSGTCPEGPALKSLRIHLEACQARTRQRRAVVRAGPEGAGAECWIDGAFVGATGPER</sequence>
<evidence type="ECO:0000313" key="8">
    <source>
        <dbReference type="EMBL" id="SFE08533.1"/>
    </source>
</evidence>
<keyword evidence="9" id="KW-1185">Reference proteome</keyword>
<dbReference type="PANTHER" id="PTHR30619">
    <property type="entry name" value="DNA INTERNALIZATION/COMPETENCE PROTEIN COMEC/REC2"/>
    <property type="match status" value="1"/>
</dbReference>
<feature type="transmembrane region" description="Helical" evidence="6">
    <location>
        <begin position="194"/>
        <end position="219"/>
    </location>
</feature>
<evidence type="ECO:0000256" key="4">
    <source>
        <dbReference type="ARBA" id="ARBA00022989"/>
    </source>
</evidence>
<keyword evidence="5 6" id="KW-0472">Membrane</keyword>
<proteinExistence type="predicted"/>
<feature type="domain" description="ComEC/Rec2-related protein" evidence="7">
    <location>
        <begin position="149"/>
        <end position="389"/>
    </location>
</feature>
<gene>
    <name evidence="8" type="ORF">SAMN02745121_02958</name>
</gene>
<feature type="transmembrane region" description="Helical" evidence="6">
    <location>
        <begin position="168"/>
        <end position="187"/>
    </location>
</feature>
<feature type="transmembrane region" description="Helical" evidence="6">
    <location>
        <begin position="399"/>
        <end position="418"/>
    </location>
</feature>
<dbReference type="InterPro" id="IPR052159">
    <property type="entry name" value="Competence_DNA_uptake"/>
</dbReference>
<evidence type="ECO:0000259" key="7">
    <source>
        <dbReference type="Pfam" id="PF03772"/>
    </source>
</evidence>
<dbReference type="EMBL" id="FOMX01000008">
    <property type="protein sequence ID" value="SFE08533.1"/>
    <property type="molecule type" value="Genomic_DNA"/>
</dbReference>
<evidence type="ECO:0000313" key="9">
    <source>
        <dbReference type="Proteomes" id="UP000199400"/>
    </source>
</evidence>
<evidence type="ECO:0000256" key="6">
    <source>
        <dbReference type="SAM" id="Phobius"/>
    </source>
</evidence>
<feature type="transmembrane region" description="Helical" evidence="6">
    <location>
        <begin position="249"/>
        <end position="266"/>
    </location>
</feature>
<dbReference type="AlphaFoldDB" id="A0A1I1XRV7"/>
<protein>
    <submittedName>
        <fullName evidence="8">Competence protein</fullName>
    </submittedName>
</protein>
<name>A0A1I1XRV7_9BACT</name>
<reference evidence="9" key="1">
    <citation type="submission" date="2016-10" db="EMBL/GenBank/DDBJ databases">
        <authorList>
            <person name="Varghese N."/>
            <person name="Submissions S."/>
        </authorList>
    </citation>
    <scope>NUCLEOTIDE SEQUENCE [LARGE SCALE GENOMIC DNA]</scope>
    <source>
        <strain evidence="9">ATCC 25963</strain>
    </source>
</reference>
<keyword evidence="4 6" id="KW-1133">Transmembrane helix</keyword>
<dbReference type="PANTHER" id="PTHR30619:SF1">
    <property type="entry name" value="RECOMBINATION PROTEIN 2"/>
    <property type="match status" value="1"/>
</dbReference>
<accession>A0A1I1XRV7</accession>
<keyword evidence="2" id="KW-1003">Cell membrane</keyword>
<dbReference type="Pfam" id="PF03772">
    <property type="entry name" value="Competence"/>
    <property type="match status" value="1"/>
</dbReference>
<evidence type="ECO:0000256" key="5">
    <source>
        <dbReference type="ARBA" id="ARBA00023136"/>
    </source>
</evidence>
<organism evidence="8 9">
    <name type="scientific">Nannocystis exedens</name>
    <dbReference type="NCBI Taxonomy" id="54"/>
    <lineage>
        <taxon>Bacteria</taxon>
        <taxon>Pseudomonadati</taxon>
        <taxon>Myxococcota</taxon>
        <taxon>Polyangia</taxon>
        <taxon>Nannocystales</taxon>
        <taxon>Nannocystaceae</taxon>
        <taxon>Nannocystis</taxon>
    </lineage>
</organism>
<evidence type="ECO:0000256" key="2">
    <source>
        <dbReference type="ARBA" id="ARBA00022475"/>
    </source>
</evidence>
<evidence type="ECO:0000256" key="1">
    <source>
        <dbReference type="ARBA" id="ARBA00004651"/>
    </source>
</evidence>
<comment type="subcellular location">
    <subcellularLocation>
        <location evidence="1">Cell membrane</location>
        <topology evidence="1">Multi-pass membrane protein</topology>
    </subcellularLocation>
</comment>
<dbReference type="Proteomes" id="UP000199400">
    <property type="component" value="Unassembled WGS sequence"/>
</dbReference>
<dbReference type="InterPro" id="IPR004477">
    <property type="entry name" value="ComEC_N"/>
</dbReference>